<name>A0A3P7N396_CYLGO</name>
<feature type="compositionally biased region" description="Basic and acidic residues" evidence="1">
    <location>
        <begin position="35"/>
        <end position="50"/>
    </location>
</feature>
<sequence>MHEEGAECRRRNAVRQRLQRAQQNEEEGPEGLQRSPERQHRQDQNEDQRVPDAAMNRYRQRRNAAPTLGIALRDSAAIVSYQESLISLLEL</sequence>
<dbReference type="Proteomes" id="UP000271889">
    <property type="component" value="Unassembled WGS sequence"/>
</dbReference>
<proteinExistence type="predicted"/>
<keyword evidence="3" id="KW-1185">Reference proteome</keyword>
<gene>
    <name evidence="2" type="ORF">CGOC_LOCUS10124</name>
</gene>
<accession>A0A3P7N396</accession>
<protein>
    <submittedName>
        <fullName evidence="2">Uncharacterized protein</fullName>
    </submittedName>
</protein>
<organism evidence="2 3">
    <name type="scientific">Cylicostephanus goldi</name>
    <name type="common">Nematode worm</name>
    <dbReference type="NCBI Taxonomy" id="71465"/>
    <lineage>
        <taxon>Eukaryota</taxon>
        <taxon>Metazoa</taxon>
        <taxon>Ecdysozoa</taxon>
        <taxon>Nematoda</taxon>
        <taxon>Chromadorea</taxon>
        <taxon>Rhabditida</taxon>
        <taxon>Rhabditina</taxon>
        <taxon>Rhabditomorpha</taxon>
        <taxon>Strongyloidea</taxon>
        <taxon>Strongylidae</taxon>
        <taxon>Cylicostephanus</taxon>
    </lineage>
</organism>
<reference evidence="2 3" key="1">
    <citation type="submission" date="2018-11" db="EMBL/GenBank/DDBJ databases">
        <authorList>
            <consortium name="Pathogen Informatics"/>
        </authorList>
    </citation>
    <scope>NUCLEOTIDE SEQUENCE [LARGE SCALE GENOMIC DNA]</scope>
</reference>
<feature type="region of interest" description="Disordered" evidence="1">
    <location>
        <begin position="1"/>
        <end position="61"/>
    </location>
</feature>
<evidence type="ECO:0000313" key="2">
    <source>
        <dbReference type="EMBL" id="VDN25481.1"/>
    </source>
</evidence>
<feature type="compositionally biased region" description="Basic and acidic residues" evidence="1">
    <location>
        <begin position="1"/>
        <end position="10"/>
    </location>
</feature>
<evidence type="ECO:0000313" key="3">
    <source>
        <dbReference type="Proteomes" id="UP000271889"/>
    </source>
</evidence>
<evidence type="ECO:0000256" key="1">
    <source>
        <dbReference type="SAM" id="MobiDB-lite"/>
    </source>
</evidence>
<dbReference type="EMBL" id="UYRV01109799">
    <property type="protein sequence ID" value="VDN25481.1"/>
    <property type="molecule type" value="Genomic_DNA"/>
</dbReference>
<dbReference type="AlphaFoldDB" id="A0A3P7N396"/>